<evidence type="ECO:0000256" key="3">
    <source>
        <dbReference type="ARBA" id="ARBA00023125"/>
    </source>
</evidence>
<dbReference type="SUPFAM" id="SSF56349">
    <property type="entry name" value="DNA breaking-rejoining enzymes"/>
    <property type="match status" value="1"/>
</dbReference>
<dbReference type="InterPro" id="IPR013762">
    <property type="entry name" value="Integrase-like_cat_sf"/>
</dbReference>
<keyword evidence="8" id="KW-1185">Reference proteome</keyword>
<dbReference type="InterPro" id="IPR050808">
    <property type="entry name" value="Phage_Integrase"/>
</dbReference>
<organism evidence="7 8">
    <name type="scientific">Luteimonas flava</name>
    <dbReference type="NCBI Taxonomy" id="3115822"/>
    <lineage>
        <taxon>Bacteria</taxon>
        <taxon>Pseudomonadati</taxon>
        <taxon>Pseudomonadota</taxon>
        <taxon>Gammaproteobacteria</taxon>
        <taxon>Lysobacterales</taxon>
        <taxon>Lysobacteraceae</taxon>
        <taxon>Luteimonas</taxon>
    </lineage>
</organism>
<comment type="caution">
    <text evidence="7">The sequence shown here is derived from an EMBL/GenBank/DDBJ whole genome shotgun (WGS) entry which is preliminary data.</text>
</comment>
<gene>
    <name evidence="7" type="ORF">V3391_00960</name>
</gene>
<dbReference type="Proteomes" id="UP001358324">
    <property type="component" value="Unassembled WGS sequence"/>
</dbReference>
<dbReference type="InterPro" id="IPR010998">
    <property type="entry name" value="Integrase_recombinase_N"/>
</dbReference>
<dbReference type="EMBL" id="JAZHBM010000001">
    <property type="protein sequence ID" value="MEF3080785.1"/>
    <property type="molecule type" value="Genomic_DNA"/>
</dbReference>
<evidence type="ECO:0000259" key="6">
    <source>
        <dbReference type="PROSITE" id="PS51898"/>
    </source>
</evidence>
<dbReference type="InterPro" id="IPR011010">
    <property type="entry name" value="DNA_brk_join_enz"/>
</dbReference>
<keyword evidence="4" id="KW-0233">DNA recombination</keyword>
<feature type="coiled-coil region" evidence="5">
    <location>
        <begin position="56"/>
        <end position="83"/>
    </location>
</feature>
<dbReference type="PANTHER" id="PTHR30629:SF2">
    <property type="entry name" value="PROPHAGE INTEGRASE INTS-RELATED"/>
    <property type="match status" value="1"/>
</dbReference>
<reference evidence="7 8" key="1">
    <citation type="submission" date="2024-01" db="EMBL/GenBank/DDBJ databases">
        <title>Novel species of the genus Luteimonas isolated from rivers.</title>
        <authorList>
            <person name="Lu H."/>
        </authorList>
    </citation>
    <scope>NUCLEOTIDE SEQUENCE [LARGE SCALE GENOMIC DNA]</scope>
    <source>
        <strain evidence="7 8">SMYT11W</strain>
    </source>
</reference>
<dbReference type="Gene3D" id="1.10.443.10">
    <property type="entry name" value="Intergrase catalytic core"/>
    <property type="match status" value="1"/>
</dbReference>
<proteinExistence type="inferred from homology"/>
<keyword evidence="5" id="KW-0175">Coiled coil</keyword>
<dbReference type="Gene3D" id="1.10.150.130">
    <property type="match status" value="1"/>
</dbReference>
<evidence type="ECO:0000256" key="1">
    <source>
        <dbReference type="ARBA" id="ARBA00008857"/>
    </source>
</evidence>
<name>A0ABU7WB86_9GAMM</name>
<dbReference type="RefSeq" id="WP_332076553.1">
    <property type="nucleotide sequence ID" value="NZ_JAZHBM010000001.1"/>
</dbReference>
<accession>A0ABU7WB86</accession>
<keyword evidence="2" id="KW-0229">DNA integration</keyword>
<evidence type="ECO:0000256" key="5">
    <source>
        <dbReference type="SAM" id="Coils"/>
    </source>
</evidence>
<dbReference type="PROSITE" id="PS51898">
    <property type="entry name" value="TYR_RECOMBINASE"/>
    <property type="match status" value="1"/>
</dbReference>
<evidence type="ECO:0000313" key="8">
    <source>
        <dbReference type="Proteomes" id="UP001358324"/>
    </source>
</evidence>
<dbReference type="PANTHER" id="PTHR30629">
    <property type="entry name" value="PROPHAGE INTEGRASE"/>
    <property type="match status" value="1"/>
</dbReference>
<dbReference type="InterPro" id="IPR002104">
    <property type="entry name" value="Integrase_catalytic"/>
</dbReference>
<evidence type="ECO:0000256" key="4">
    <source>
        <dbReference type="ARBA" id="ARBA00023172"/>
    </source>
</evidence>
<evidence type="ECO:0000313" key="7">
    <source>
        <dbReference type="EMBL" id="MEF3080785.1"/>
    </source>
</evidence>
<feature type="domain" description="Tyr recombinase" evidence="6">
    <location>
        <begin position="201"/>
        <end position="401"/>
    </location>
</feature>
<protein>
    <submittedName>
        <fullName evidence="7">Tyrosine-type recombinase/integrase</fullName>
    </submittedName>
</protein>
<comment type="similarity">
    <text evidence="1">Belongs to the 'phage' integrase family.</text>
</comment>
<evidence type="ECO:0000256" key="2">
    <source>
        <dbReference type="ARBA" id="ARBA00022908"/>
    </source>
</evidence>
<keyword evidence="3" id="KW-0238">DNA-binding</keyword>
<sequence length="426" mass="47090">MLFYFRYTRPDGSRDPYPLGEWKGSGGPLSLADARAQAHRLSNRYRAGDRDLRAVLDAEEREARREREAADRAEQSKQERQQATLGALLNAYCDALEARGKASAKAVRAALHRHVEEAWPVLWSTPADDLTADDLMSVLTRLTDDDKLREAAKVRSYLQSAYSAGVRARTTASATPALRALRIKTNPARDLGTIEGAANVRHRALSTSELRAYWKRISALPDHDAACLRFHLLTGGQRIDQLARATLADYDTDQSTVTLRDTKGRRTTPRLHVVPLIPEAVEAMHAMLPTPAEGDDGNADEGRRYRLGDFLFTTTAGKAGMVASTAYLRCRAVMEAMQAAGELPAGVFSITDIRRTVETRLAELGVHSDVRAQLQSHGLGGVQARHYDRHDYLQEKRDALEALFRLVSSKGADVVPLRRKSERGAA</sequence>